<dbReference type="GO" id="GO:0042742">
    <property type="term" value="P:defense response to bacterium"/>
    <property type="evidence" value="ECO:0007669"/>
    <property type="project" value="UniProtKB-KW"/>
</dbReference>
<comment type="subcellular location">
    <subcellularLocation>
        <location evidence="1">Secreted</location>
    </subcellularLocation>
</comment>
<accession>A0A3Q3JR84</accession>
<evidence type="ECO:0000256" key="3">
    <source>
        <dbReference type="ARBA" id="ARBA00022525"/>
    </source>
</evidence>
<proteinExistence type="inferred from homology"/>
<evidence type="ECO:0000256" key="4">
    <source>
        <dbReference type="ARBA" id="ARBA00022529"/>
    </source>
</evidence>
<name>A0A3Q3JR84_MONAL</name>
<reference evidence="7" key="2">
    <citation type="submission" date="2025-09" db="UniProtKB">
        <authorList>
            <consortium name="Ensembl"/>
        </authorList>
    </citation>
    <scope>IDENTIFICATION</scope>
</reference>
<sequence length="92" mass="11000">MKFAMIFLVLSLVVLMAEQGECRFRRVMSTWRGLKQRWRGKSQVNTHSIHLNIPQKTGSRNNQRQEQTVYYSIVRDREFILLVVPHFTEICF</sequence>
<evidence type="ECO:0000313" key="7">
    <source>
        <dbReference type="Ensembl" id="ENSMALP00000023023.1"/>
    </source>
</evidence>
<dbReference type="Pfam" id="PF08107">
    <property type="entry name" value="Antimicrobial12"/>
    <property type="match status" value="1"/>
</dbReference>
<keyword evidence="5" id="KW-0044">Antibiotic</keyword>
<reference evidence="7" key="1">
    <citation type="submission" date="2025-08" db="UniProtKB">
        <authorList>
            <consortium name="Ensembl"/>
        </authorList>
    </citation>
    <scope>IDENTIFICATION</scope>
</reference>
<keyword evidence="3" id="KW-0964">Secreted</keyword>
<dbReference type="Proteomes" id="UP000261600">
    <property type="component" value="Unplaced"/>
</dbReference>
<feature type="signal peptide" evidence="6">
    <location>
        <begin position="1"/>
        <end position="19"/>
    </location>
</feature>
<feature type="chain" id="PRO_5018637571" evidence="6">
    <location>
        <begin position="20"/>
        <end position="92"/>
    </location>
</feature>
<evidence type="ECO:0000256" key="6">
    <source>
        <dbReference type="SAM" id="SignalP"/>
    </source>
</evidence>
<evidence type="ECO:0000256" key="5">
    <source>
        <dbReference type="ARBA" id="ARBA00023022"/>
    </source>
</evidence>
<keyword evidence="8" id="KW-1185">Reference proteome</keyword>
<dbReference type="GO" id="GO:0005576">
    <property type="term" value="C:extracellular region"/>
    <property type="evidence" value="ECO:0007669"/>
    <property type="project" value="UniProtKB-SubCell"/>
</dbReference>
<dbReference type="AlphaFoldDB" id="A0A3Q3JR84"/>
<keyword evidence="6" id="KW-0732">Signal</keyword>
<evidence type="ECO:0000313" key="8">
    <source>
        <dbReference type="Proteomes" id="UP000261600"/>
    </source>
</evidence>
<keyword evidence="4" id="KW-0929">Antimicrobial</keyword>
<protein>
    <submittedName>
        <fullName evidence="7">Uncharacterized protein</fullName>
    </submittedName>
</protein>
<evidence type="ECO:0000256" key="1">
    <source>
        <dbReference type="ARBA" id="ARBA00004613"/>
    </source>
</evidence>
<evidence type="ECO:0000256" key="2">
    <source>
        <dbReference type="ARBA" id="ARBA00007419"/>
    </source>
</evidence>
<comment type="similarity">
    <text evidence="2">Belongs to the pleurocidin family.</text>
</comment>
<dbReference type="Ensembl" id="ENSMALT00000023461.1">
    <property type="protein sequence ID" value="ENSMALP00000023023.1"/>
    <property type="gene ID" value="ENSMALG00000016066.1"/>
</dbReference>
<dbReference type="InterPro" id="IPR012515">
    <property type="entry name" value="Antimicrobial12"/>
</dbReference>
<organism evidence="7 8">
    <name type="scientific">Monopterus albus</name>
    <name type="common">Swamp eel</name>
    <dbReference type="NCBI Taxonomy" id="43700"/>
    <lineage>
        <taxon>Eukaryota</taxon>
        <taxon>Metazoa</taxon>
        <taxon>Chordata</taxon>
        <taxon>Craniata</taxon>
        <taxon>Vertebrata</taxon>
        <taxon>Euteleostomi</taxon>
        <taxon>Actinopterygii</taxon>
        <taxon>Neopterygii</taxon>
        <taxon>Teleostei</taxon>
        <taxon>Neoteleostei</taxon>
        <taxon>Acanthomorphata</taxon>
        <taxon>Anabantaria</taxon>
        <taxon>Synbranchiformes</taxon>
        <taxon>Synbranchidae</taxon>
        <taxon>Monopterus</taxon>
    </lineage>
</organism>